<keyword evidence="3" id="KW-1185">Reference proteome</keyword>
<dbReference type="GeneID" id="70192642"/>
<reference evidence="2" key="1">
    <citation type="journal article" date="2021" name="Nat. Commun.">
        <title>Genetic determinants of endophytism in the Arabidopsis root mycobiome.</title>
        <authorList>
            <person name="Mesny F."/>
            <person name="Miyauchi S."/>
            <person name="Thiergart T."/>
            <person name="Pickel B."/>
            <person name="Atanasova L."/>
            <person name="Karlsson M."/>
            <person name="Huettel B."/>
            <person name="Barry K.W."/>
            <person name="Haridas S."/>
            <person name="Chen C."/>
            <person name="Bauer D."/>
            <person name="Andreopoulos W."/>
            <person name="Pangilinan J."/>
            <person name="LaButti K."/>
            <person name="Riley R."/>
            <person name="Lipzen A."/>
            <person name="Clum A."/>
            <person name="Drula E."/>
            <person name="Henrissat B."/>
            <person name="Kohler A."/>
            <person name="Grigoriev I.V."/>
            <person name="Martin F.M."/>
            <person name="Hacquard S."/>
        </authorList>
    </citation>
    <scope>NUCLEOTIDE SEQUENCE</scope>
    <source>
        <strain evidence="2">MPI-CAGE-CH-0230</strain>
    </source>
</reference>
<protein>
    <submittedName>
        <fullName evidence="2">Uncharacterized protein</fullName>
    </submittedName>
</protein>
<dbReference type="RefSeq" id="XP_046016156.1">
    <property type="nucleotide sequence ID" value="XM_046163096.1"/>
</dbReference>
<proteinExistence type="predicted"/>
<evidence type="ECO:0000256" key="1">
    <source>
        <dbReference type="SAM" id="MobiDB-lite"/>
    </source>
</evidence>
<accession>A0A9P8YFI9</accession>
<gene>
    <name evidence="2" type="ORF">B0I36DRAFT_61312</name>
</gene>
<dbReference type="EMBL" id="JAGTJQ010000002">
    <property type="protein sequence ID" value="KAH7037035.1"/>
    <property type="molecule type" value="Genomic_DNA"/>
</dbReference>
<organism evidence="2 3">
    <name type="scientific">Microdochium trichocladiopsis</name>
    <dbReference type="NCBI Taxonomy" id="1682393"/>
    <lineage>
        <taxon>Eukaryota</taxon>
        <taxon>Fungi</taxon>
        <taxon>Dikarya</taxon>
        <taxon>Ascomycota</taxon>
        <taxon>Pezizomycotina</taxon>
        <taxon>Sordariomycetes</taxon>
        <taxon>Xylariomycetidae</taxon>
        <taxon>Xylariales</taxon>
        <taxon>Microdochiaceae</taxon>
        <taxon>Microdochium</taxon>
    </lineage>
</organism>
<comment type="caution">
    <text evidence="2">The sequence shown here is derived from an EMBL/GenBank/DDBJ whole genome shotgun (WGS) entry which is preliminary data.</text>
</comment>
<dbReference type="AlphaFoldDB" id="A0A9P8YFI9"/>
<feature type="compositionally biased region" description="Basic residues" evidence="1">
    <location>
        <begin position="140"/>
        <end position="152"/>
    </location>
</feature>
<dbReference type="Proteomes" id="UP000756346">
    <property type="component" value="Unassembled WGS sequence"/>
</dbReference>
<name>A0A9P8YFI9_9PEZI</name>
<sequence length="152" mass="16848">MLDIHLPLGLMFLYSSNFIQPTVLELVQPFFHICSHTYEQYFPTPRSSPLYVFDPLRDRTKHHNDRVLTMPCAETSTGRTDKQKSCSGSCSKSGGACSSRSGSTKLGSPTATLEIEDAPMLPSVHSESASDQKSPVVPPPHRHRPRTIRGHT</sequence>
<evidence type="ECO:0000313" key="3">
    <source>
        <dbReference type="Proteomes" id="UP000756346"/>
    </source>
</evidence>
<feature type="compositionally biased region" description="Low complexity" evidence="1">
    <location>
        <begin position="85"/>
        <end position="103"/>
    </location>
</feature>
<feature type="region of interest" description="Disordered" evidence="1">
    <location>
        <begin position="72"/>
        <end position="152"/>
    </location>
</feature>
<evidence type="ECO:0000313" key="2">
    <source>
        <dbReference type="EMBL" id="KAH7037035.1"/>
    </source>
</evidence>